<keyword evidence="2" id="KW-0670">Pyruvate</keyword>
<evidence type="ECO:0000313" key="3">
    <source>
        <dbReference type="Proteomes" id="UP000049855"/>
    </source>
</evidence>
<dbReference type="InterPro" id="IPR051549">
    <property type="entry name" value="PEP_Utilizing_Enz"/>
</dbReference>
<reference evidence="3" key="1">
    <citation type="submission" date="2015-03" db="EMBL/GenBank/DDBJ databases">
        <authorList>
            <person name="Nijsse Bart"/>
        </authorList>
    </citation>
    <scope>NUCLEOTIDE SEQUENCE [LARGE SCALE GENOMIC DNA]</scope>
</reference>
<dbReference type="InterPro" id="IPR008279">
    <property type="entry name" value="PEP-util_enz_mobile_dom"/>
</dbReference>
<organism evidence="2 3">
    <name type="scientific">Sporomusa ovata</name>
    <dbReference type="NCBI Taxonomy" id="2378"/>
    <lineage>
        <taxon>Bacteria</taxon>
        <taxon>Bacillati</taxon>
        <taxon>Bacillota</taxon>
        <taxon>Negativicutes</taxon>
        <taxon>Selenomonadales</taxon>
        <taxon>Sporomusaceae</taxon>
        <taxon>Sporomusa</taxon>
    </lineage>
</organism>
<dbReference type="InterPro" id="IPR036637">
    <property type="entry name" value="Phosphohistidine_dom_sf"/>
</dbReference>
<feature type="domain" description="PEP-utilising enzyme mobile" evidence="1">
    <location>
        <begin position="72"/>
        <end position="142"/>
    </location>
</feature>
<sequence length="147" mass="15381">MGLKSLVEDRIATHKANEKLIPPDLIQGDKVTHSQPAIIPAGNYLEGVGAAAGKATGTARLINHPGEGNKLQPGEVLVTPSTDPGWTPLFLKACAVIMETGGYISHGAIIAREYGIPTVINVPGVMKVIQDGQIVTVDGDEGRVILQ</sequence>
<accession>A0A0U1L6P1</accession>
<dbReference type="PANTHER" id="PTHR43615:SF1">
    <property type="entry name" value="PPDK_N DOMAIN-CONTAINING PROTEIN"/>
    <property type="match status" value="1"/>
</dbReference>
<dbReference type="Pfam" id="PF00391">
    <property type="entry name" value="PEP-utilizers"/>
    <property type="match status" value="1"/>
</dbReference>
<dbReference type="Gene3D" id="3.50.30.10">
    <property type="entry name" value="Phosphohistidine domain"/>
    <property type="match status" value="1"/>
</dbReference>
<gene>
    <name evidence="2" type="ORF">SpAn4DRAFT_4306</name>
</gene>
<evidence type="ECO:0000313" key="2">
    <source>
        <dbReference type="EMBL" id="CQR74949.1"/>
    </source>
</evidence>
<evidence type="ECO:0000259" key="1">
    <source>
        <dbReference type="Pfam" id="PF00391"/>
    </source>
</evidence>
<protein>
    <submittedName>
        <fullName evidence="2">Phosphoenolpyruvate synthase</fullName>
        <ecNumber evidence="2">2.7.9.2</ecNumber>
    </submittedName>
</protein>
<dbReference type="AlphaFoldDB" id="A0A0U1L6P1"/>
<dbReference type="RefSeq" id="WP_021166766.1">
    <property type="nucleotide sequence ID" value="NZ_CTRP01000015.1"/>
</dbReference>
<dbReference type="PANTHER" id="PTHR43615">
    <property type="entry name" value="PHOSPHOENOLPYRUVATE SYNTHASE-RELATED"/>
    <property type="match status" value="1"/>
</dbReference>
<name>A0A0U1L6P1_9FIRM</name>
<dbReference type="GO" id="GO:0008986">
    <property type="term" value="F:pyruvate, water dikinase activity"/>
    <property type="evidence" value="ECO:0007669"/>
    <property type="project" value="UniProtKB-EC"/>
</dbReference>
<dbReference type="SUPFAM" id="SSF52009">
    <property type="entry name" value="Phosphohistidine domain"/>
    <property type="match status" value="1"/>
</dbReference>
<dbReference type="EMBL" id="CTRP01000015">
    <property type="protein sequence ID" value="CQR74949.1"/>
    <property type="molecule type" value="Genomic_DNA"/>
</dbReference>
<dbReference type="EC" id="2.7.9.2" evidence="2"/>
<proteinExistence type="predicted"/>
<dbReference type="Proteomes" id="UP000049855">
    <property type="component" value="Unassembled WGS sequence"/>
</dbReference>
<keyword evidence="2" id="KW-0808">Transferase</keyword>
<keyword evidence="3" id="KW-1185">Reference proteome</keyword>